<reference evidence="10 11" key="1">
    <citation type="journal article" date="2016" name="Sci. Rep.">
        <title>Metabolic traits of an uncultured archaeal lineage -MSBL1- from brine pools of the Red Sea.</title>
        <authorList>
            <person name="Mwirichia R."/>
            <person name="Alam I."/>
            <person name="Rashid M."/>
            <person name="Vinu M."/>
            <person name="Ba-Alawi W."/>
            <person name="Anthony Kamau A."/>
            <person name="Kamanda Ngugi D."/>
            <person name="Goker M."/>
            <person name="Klenk H.P."/>
            <person name="Bajic V."/>
            <person name="Stingl U."/>
        </authorList>
    </citation>
    <scope>NUCLEOTIDE SEQUENCE [LARGE SCALE GENOMIC DNA]</scope>
    <source>
        <strain evidence="10">SCGC-AAA261F17</strain>
    </source>
</reference>
<evidence type="ECO:0000256" key="2">
    <source>
        <dbReference type="ARBA" id="ARBA00022490"/>
    </source>
</evidence>
<dbReference type="PRINTS" id="PR01039">
    <property type="entry name" value="TRNASYNTHTRP"/>
</dbReference>
<keyword evidence="4 8" id="KW-0547">Nucleotide-binding</keyword>
<dbReference type="GO" id="GO:0005737">
    <property type="term" value="C:cytoplasm"/>
    <property type="evidence" value="ECO:0007669"/>
    <property type="project" value="UniProtKB-SubCell"/>
</dbReference>
<comment type="catalytic activity">
    <reaction evidence="8">
        <text>tRNA(Trp) + L-tryptophan + ATP = L-tryptophyl-tRNA(Trp) + AMP + diphosphate + H(+)</text>
        <dbReference type="Rhea" id="RHEA:24080"/>
        <dbReference type="Rhea" id="RHEA-COMP:9671"/>
        <dbReference type="Rhea" id="RHEA-COMP:9705"/>
        <dbReference type="ChEBI" id="CHEBI:15378"/>
        <dbReference type="ChEBI" id="CHEBI:30616"/>
        <dbReference type="ChEBI" id="CHEBI:33019"/>
        <dbReference type="ChEBI" id="CHEBI:57912"/>
        <dbReference type="ChEBI" id="CHEBI:78442"/>
        <dbReference type="ChEBI" id="CHEBI:78535"/>
        <dbReference type="ChEBI" id="CHEBI:456215"/>
        <dbReference type="EC" id="6.1.1.2"/>
    </reaction>
</comment>
<evidence type="ECO:0000256" key="1">
    <source>
        <dbReference type="ARBA" id="ARBA00005594"/>
    </source>
</evidence>
<keyword evidence="7 8" id="KW-0030">Aminoacyl-tRNA synthetase</keyword>
<comment type="function">
    <text evidence="8">Catalyzes the attachment of tryptophan to tRNA(Trp).</text>
</comment>
<dbReference type="Pfam" id="PF00579">
    <property type="entry name" value="tRNA-synt_1b"/>
    <property type="match status" value="1"/>
</dbReference>
<evidence type="ECO:0000256" key="5">
    <source>
        <dbReference type="ARBA" id="ARBA00022840"/>
    </source>
</evidence>
<dbReference type="NCBIfam" id="NF008925">
    <property type="entry name" value="PRK12285.1-2"/>
    <property type="match status" value="1"/>
</dbReference>
<keyword evidence="3 8" id="KW-0436">Ligase</keyword>
<keyword evidence="2 8" id="KW-0963">Cytoplasm</keyword>
<evidence type="ECO:0000313" key="10">
    <source>
        <dbReference type="EMBL" id="KXB02167.1"/>
    </source>
</evidence>
<dbReference type="SUPFAM" id="SSF52374">
    <property type="entry name" value="Nucleotidylyl transferase"/>
    <property type="match status" value="1"/>
</dbReference>
<feature type="short sequence motif" description="'KMSKS' region" evidence="8">
    <location>
        <begin position="253"/>
        <end position="257"/>
    </location>
</feature>
<dbReference type="InterPro" id="IPR002306">
    <property type="entry name" value="Trp-tRNA-ligase"/>
</dbReference>
<dbReference type="CDD" id="cd00806">
    <property type="entry name" value="TrpRS_core"/>
    <property type="match status" value="1"/>
</dbReference>
<dbReference type="PANTHER" id="PTHR10055">
    <property type="entry name" value="TRYPTOPHANYL-TRNA SYNTHETASE"/>
    <property type="match status" value="1"/>
</dbReference>
<dbReference type="GO" id="GO:0004830">
    <property type="term" value="F:tryptophan-tRNA ligase activity"/>
    <property type="evidence" value="ECO:0007669"/>
    <property type="project" value="UniProtKB-UniRule"/>
</dbReference>
<dbReference type="NCBIfam" id="TIGR00233">
    <property type="entry name" value="trpS"/>
    <property type="match status" value="1"/>
</dbReference>
<evidence type="ECO:0000256" key="9">
    <source>
        <dbReference type="RuleBase" id="RU363036"/>
    </source>
</evidence>
<keyword evidence="6 8" id="KW-0648">Protein biosynthesis</keyword>
<dbReference type="Gene3D" id="3.40.50.620">
    <property type="entry name" value="HUPs"/>
    <property type="match status" value="1"/>
</dbReference>
<keyword evidence="11" id="KW-1185">Reference proteome</keyword>
<dbReference type="GO" id="GO:0006436">
    <property type="term" value="P:tryptophanyl-tRNA aminoacylation"/>
    <property type="evidence" value="ECO:0007669"/>
    <property type="project" value="UniProtKB-UniRule"/>
</dbReference>
<evidence type="ECO:0000256" key="3">
    <source>
        <dbReference type="ARBA" id="ARBA00022598"/>
    </source>
</evidence>
<feature type="short sequence motif" description="'HIGH' region" evidence="8">
    <location>
        <begin position="74"/>
        <end position="82"/>
    </location>
</feature>
<protein>
    <recommendedName>
        <fullName evidence="8">Tryptophan--tRNA ligase</fullName>
        <ecNumber evidence="8">6.1.1.2</ecNumber>
    </recommendedName>
    <alternativeName>
        <fullName evidence="8">Tryptophanyl-tRNA synthetase</fullName>
        <shortName evidence="8">TrpRS</shortName>
    </alternativeName>
</protein>
<dbReference type="AlphaFoldDB" id="A0A133V6X7"/>
<evidence type="ECO:0000313" key="11">
    <source>
        <dbReference type="Proteomes" id="UP000070035"/>
    </source>
</evidence>
<dbReference type="NCBIfam" id="NF008926">
    <property type="entry name" value="PRK12285.1-3"/>
    <property type="match status" value="1"/>
</dbReference>
<evidence type="ECO:0000256" key="7">
    <source>
        <dbReference type="ARBA" id="ARBA00023146"/>
    </source>
</evidence>
<dbReference type="InterPro" id="IPR002305">
    <property type="entry name" value="aa-tRNA-synth_Ic"/>
</dbReference>
<proteinExistence type="inferred from homology"/>
<dbReference type="GO" id="GO:0005524">
    <property type="term" value="F:ATP binding"/>
    <property type="evidence" value="ECO:0007669"/>
    <property type="project" value="UniProtKB-UniRule"/>
</dbReference>
<dbReference type="Gene3D" id="1.10.240.10">
    <property type="entry name" value="Tyrosyl-Transfer RNA Synthetase"/>
    <property type="match status" value="1"/>
</dbReference>
<dbReference type="FunFam" id="3.40.50.620:FF:000207">
    <property type="entry name" value="Tryptophan--tRNA ligase"/>
    <property type="match status" value="1"/>
</dbReference>
<dbReference type="Proteomes" id="UP000070035">
    <property type="component" value="Unassembled WGS sequence"/>
</dbReference>
<dbReference type="InterPro" id="IPR014729">
    <property type="entry name" value="Rossmann-like_a/b/a_fold"/>
</dbReference>
<evidence type="ECO:0000256" key="8">
    <source>
        <dbReference type="HAMAP-Rule" id="MF_00140"/>
    </source>
</evidence>
<dbReference type="EC" id="6.1.1.2" evidence="8"/>
<accession>A0A133V6X7</accession>
<comment type="caution">
    <text evidence="10">The sequence shown here is derived from an EMBL/GenBank/DDBJ whole genome shotgun (WGS) entry which is preliminary data.</text>
</comment>
<dbReference type="EMBL" id="LHXY01000010">
    <property type="protein sequence ID" value="KXB02167.1"/>
    <property type="molecule type" value="Genomic_DNA"/>
</dbReference>
<dbReference type="HAMAP" id="MF_00140_A">
    <property type="entry name" value="Trp_tRNA_synth_A"/>
    <property type="match status" value="1"/>
</dbReference>
<dbReference type="InterPro" id="IPR020653">
    <property type="entry name" value="Tryptophan-tRNA-ligase_arc"/>
</dbReference>
<keyword evidence="5 8" id="KW-0067">ATP-binding</keyword>
<gene>
    <name evidence="8" type="primary">trpS</name>
    <name evidence="10" type="ORF">AKJ44_01185</name>
</gene>
<comment type="similarity">
    <text evidence="1 8 9">Belongs to the class-I aminoacyl-tRNA synthetase family.</text>
</comment>
<organism evidence="10 11">
    <name type="scientific">candidate division MSBL1 archaeon SCGC-AAA261F17</name>
    <dbReference type="NCBI Taxonomy" id="1698274"/>
    <lineage>
        <taxon>Archaea</taxon>
        <taxon>Methanobacteriati</taxon>
        <taxon>Methanobacteriota</taxon>
        <taxon>candidate division MSBL1</taxon>
    </lineage>
</organism>
<evidence type="ECO:0000256" key="6">
    <source>
        <dbReference type="ARBA" id="ARBA00022917"/>
    </source>
</evidence>
<comment type="subcellular location">
    <subcellularLocation>
        <location evidence="8">Cytoplasm</location>
    </subcellularLocation>
</comment>
<evidence type="ECO:0000256" key="4">
    <source>
        <dbReference type="ARBA" id="ARBA00022741"/>
    </source>
</evidence>
<dbReference type="PANTHER" id="PTHR10055:SF5">
    <property type="entry name" value="TRYPTOPHAN--TRNA LIGASE"/>
    <property type="match status" value="1"/>
</dbReference>
<name>A0A133V6X7_9EURY</name>
<sequence length="368" mass="41737">MAIQIDPWSDSIPQDYAKLMEDFGIKSFEKIAEKTPDPSHLMRRKIIFGHRDFERILKAIKKENDYVVMTGLMPSGRMHLGHKLVVDELIWYQDHDAKIYLCVADLESHITREISLQEAREAAINEYLTNFQALGLNLEECNLYFQSQSDAVQKLAHTLGNKVNFSELKAIYGFGGDSNVSHIFYPMIDVADILHPQLEEFEGPTPSIVPVGIDQDPHLRLARDVARRSENDYGFILPSSTYHRLMPGLTGGKMSSSKPKSAIFLTDSIEEVEKKVADAITGGGHTVEEQKKEGGNPDECIIYSLYVYHLMPDDEELLELRKACESGKLICGDCKKKAIKFLNKFLKNHKKNRKSVKKKIGKLIEDHS</sequence>
<dbReference type="PATRIC" id="fig|1698274.3.peg.689"/>